<sequence>MKLETIKSTTKEEIIQEIDDIATQLLNHVFHIGKSTYRLTEIEFYIKTINNGEFDDPYIYGHPLQLQTGKLYTHASGIDITLGNEELYVGVLLRGIAKLRDNKSSGNDLGIDERYNLEKIISGPHKVATELISNLSFDSVNTLSWSELNNGILEPFALTTKTIRHGLSKKEEYYYNLPLRYIGFYPIEVVRAIDKDKNFTLANREKIVIDEMNKREKVDTDLVKSILGYIPSALK</sequence>
<gene>
    <name evidence="1" type="ORF">SAMN05660841_02518</name>
</gene>
<dbReference type="OrthoDB" id="7871381at2"/>
<dbReference type="GO" id="GO:0003824">
    <property type="term" value="F:catalytic activity"/>
    <property type="evidence" value="ECO:0007669"/>
    <property type="project" value="InterPro"/>
</dbReference>
<organism evidence="1 2">
    <name type="scientific">Sphingobacterium nematocida</name>
    <dbReference type="NCBI Taxonomy" id="1513896"/>
    <lineage>
        <taxon>Bacteria</taxon>
        <taxon>Pseudomonadati</taxon>
        <taxon>Bacteroidota</taxon>
        <taxon>Sphingobacteriia</taxon>
        <taxon>Sphingobacteriales</taxon>
        <taxon>Sphingobacteriaceae</taxon>
        <taxon>Sphingobacterium</taxon>
    </lineage>
</organism>
<accession>A0A1T5EEY6</accession>
<evidence type="ECO:0000313" key="1">
    <source>
        <dbReference type="EMBL" id="SKB82388.1"/>
    </source>
</evidence>
<protein>
    <submittedName>
        <fullName evidence="1">Uncharacterized protein</fullName>
    </submittedName>
</protein>
<dbReference type="InterPro" id="IPR011034">
    <property type="entry name" value="Formyl_transferase-like_C_sf"/>
</dbReference>
<proteinExistence type="predicted"/>
<dbReference type="EMBL" id="FUZF01000011">
    <property type="protein sequence ID" value="SKB82388.1"/>
    <property type="molecule type" value="Genomic_DNA"/>
</dbReference>
<dbReference type="RefSeq" id="WP_079643430.1">
    <property type="nucleotide sequence ID" value="NZ_FUZF01000011.1"/>
</dbReference>
<reference evidence="2" key="1">
    <citation type="submission" date="2017-02" db="EMBL/GenBank/DDBJ databases">
        <authorList>
            <person name="Varghese N."/>
            <person name="Submissions S."/>
        </authorList>
    </citation>
    <scope>NUCLEOTIDE SEQUENCE [LARGE SCALE GENOMIC DNA]</scope>
    <source>
        <strain evidence="2">DSM 24091</strain>
    </source>
</reference>
<dbReference type="SUPFAM" id="SSF50486">
    <property type="entry name" value="FMT C-terminal domain-like"/>
    <property type="match status" value="1"/>
</dbReference>
<evidence type="ECO:0000313" key="2">
    <source>
        <dbReference type="Proteomes" id="UP000190150"/>
    </source>
</evidence>
<keyword evidence="2" id="KW-1185">Reference proteome</keyword>
<dbReference type="Proteomes" id="UP000190150">
    <property type="component" value="Unassembled WGS sequence"/>
</dbReference>
<dbReference type="STRING" id="1513896.SAMN05660841_02518"/>
<dbReference type="AlphaFoldDB" id="A0A1T5EEY6"/>
<name>A0A1T5EEY6_9SPHI</name>